<keyword evidence="3" id="KW-1185">Reference proteome</keyword>
<accession>A0A8J5VW54</accession>
<protein>
    <submittedName>
        <fullName evidence="2">Uncharacterized protein</fullName>
    </submittedName>
</protein>
<dbReference type="EMBL" id="JAAALK010000287">
    <property type="protein sequence ID" value="KAG8059269.1"/>
    <property type="molecule type" value="Genomic_DNA"/>
</dbReference>
<evidence type="ECO:0000313" key="2">
    <source>
        <dbReference type="EMBL" id="KAG8059269.1"/>
    </source>
</evidence>
<feature type="compositionally biased region" description="Basic and acidic residues" evidence="1">
    <location>
        <begin position="12"/>
        <end position="28"/>
    </location>
</feature>
<evidence type="ECO:0000313" key="3">
    <source>
        <dbReference type="Proteomes" id="UP000729402"/>
    </source>
</evidence>
<proteinExistence type="predicted"/>
<dbReference type="AlphaFoldDB" id="A0A8J5VW54"/>
<gene>
    <name evidence="2" type="ORF">GUJ93_ZPchr0002g25512</name>
</gene>
<comment type="caution">
    <text evidence="2">The sequence shown here is derived from an EMBL/GenBank/DDBJ whole genome shotgun (WGS) entry which is preliminary data.</text>
</comment>
<reference evidence="2" key="2">
    <citation type="submission" date="2021-02" db="EMBL/GenBank/DDBJ databases">
        <authorList>
            <person name="Kimball J.A."/>
            <person name="Haas M.W."/>
            <person name="Macchietto M."/>
            <person name="Kono T."/>
            <person name="Duquette J."/>
            <person name="Shao M."/>
        </authorList>
    </citation>
    <scope>NUCLEOTIDE SEQUENCE</scope>
    <source>
        <tissue evidence="2">Fresh leaf tissue</tissue>
    </source>
</reference>
<dbReference type="OrthoDB" id="1301563at2759"/>
<reference evidence="2" key="1">
    <citation type="journal article" date="2021" name="bioRxiv">
        <title>Whole Genome Assembly and Annotation of Northern Wild Rice, Zizania palustris L., Supports a Whole Genome Duplication in the Zizania Genus.</title>
        <authorList>
            <person name="Haas M."/>
            <person name="Kono T."/>
            <person name="Macchietto M."/>
            <person name="Millas R."/>
            <person name="McGilp L."/>
            <person name="Shao M."/>
            <person name="Duquette J."/>
            <person name="Hirsch C.N."/>
            <person name="Kimball J."/>
        </authorList>
    </citation>
    <scope>NUCLEOTIDE SEQUENCE</scope>
    <source>
        <tissue evidence="2">Fresh leaf tissue</tissue>
    </source>
</reference>
<name>A0A8J5VW54_ZIZPA</name>
<evidence type="ECO:0000256" key="1">
    <source>
        <dbReference type="SAM" id="MobiDB-lite"/>
    </source>
</evidence>
<dbReference type="PANTHER" id="PTHR38394">
    <property type="entry name" value="NEUROFILAMENT LIGHT PROTEIN"/>
    <property type="match status" value="1"/>
</dbReference>
<dbReference type="PANTHER" id="PTHR38394:SF1">
    <property type="entry name" value="NEUROFILAMENT LIGHT PROTEIN"/>
    <property type="match status" value="1"/>
</dbReference>
<organism evidence="2 3">
    <name type="scientific">Zizania palustris</name>
    <name type="common">Northern wild rice</name>
    <dbReference type="NCBI Taxonomy" id="103762"/>
    <lineage>
        <taxon>Eukaryota</taxon>
        <taxon>Viridiplantae</taxon>
        <taxon>Streptophyta</taxon>
        <taxon>Embryophyta</taxon>
        <taxon>Tracheophyta</taxon>
        <taxon>Spermatophyta</taxon>
        <taxon>Magnoliopsida</taxon>
        <taxon>Liliopsida</taxon>
        <taxon>Poales</taxon>
        <taxon>Poaceae</taxon>
        <taxon>BOP clade</taxon>
        <taxon>Oryzoideae</taxon>
        <taxon>Oryzeae</taxon>
        <taxon>Zizaniinae</taxon>
        <taxon>Zizania</taxon>
    </lineage>
</organism>
<dbReference type="Proteomes" id="UP000729402">
    <property type="component" value="Unassembled WGS sequence"/>
</dbReference>
<sequence length="147" mass="16369">MEEEVAAPLEQFAKDATGHADSVSKKSEEMSLNEIEGWQVSMALLETMNLEMEVETVLVFAAQSRLEGSIEHLVEGDKKENNMLSKKADTIAMELAGLLEFLRLKEAEITENDACIQEVQERISVVVSKFHGSQSDIDLKLKTLQEA</sequence>
<feature type="region of interest" description="Disordered" evidence="1">
    <location>
        <begin position="1"/>
        <end position="28"/>
    </location>
</feature>